<dbReference type="Proteomes" id="UP000050417">
    <property type="component" value="Unassembled WGS sequence"/>
</dbReference>
<dbReference type="SUPFAM" id="SSF53756">
    <property type="entry name" value="UDP-Glycosyltransferase/glycogen phosphorylase"/>
    <property type="match status" value="1"/>
</dbReference>
<sequence length="432" mass="49626">MIFKIYHLTLLRPIQISMNVLAILPSVIPSTIIYTIKPLTDLHRRGMLKARIRLEFLTTRKDLEWADVVLFIRNYEWSLGWMLDELNKLQKPFLYDLDDNFFAVPLESSFGQYLNHPARKAMIERLLTQAALVRVYSKPLVEICSAYNPNVRLINGPFDWSLVTPRGDEEAVQGPVKIVYATSRSIDDNLGAVFFQALDQILEKHGDQVEVHFWGSNPFAGRQDERIFFHPFMRDYDQFVRAFSAGRYDIGLAPLINDIFHRSKTNIKYREYSACRIAGIYSNVDVYSDHIQHGRNGLLVENDTQSWFEAIDWLVAHPLERSQIAEAAYSDVLTRYSNQQFIDELYGHLQLARSLPVQPYQPQPGAESAAMSSMPATQAGKPLLAKILHKIRQAFVNGQIKAFFQTLSNYLKGLVHIILIQSRITLSGLHRK</sequence>
<dbReference type="AlphaFoldDB" id="A0A0P6XUM0"/>
<gene>
    <name evidence="1" type="ORF">ADN00_06520</name>
</gene>
<dbReference type="OrthoDB" id="433681at2"/>
<dbReference type="Gene3D" id="3.40.50.2000">
    <property type="entry name" value="Glycogen Phosphorylase B"/>
    <property type="match status" value="1"/>
</dbReference>
<proteinExistence type="predicted"/>
<protein>
    <recommendedName>
        <fullName evidence="3">Glycosyl transferase family 1 domain-containing protein</fullName>
    </recommendedName>
</protein>
<evidence type="ECO:0008006" key="3">
    <source>
        <dbReference type="Google" id="ProtNLM"/>
    </source>
</evidence>
<keyword evidence="2" id="KW-1185">Reference proteome</keyword>
<dbReference type="Pfam" id="PF13692">
    <property type="entry name" value="Glyco_trans_1_4"/>
    <property type="match status" value="1"/>
</dbReference>
<accession>A0A0P6XUM0</accession>
<dbReference type="EMBL" id="LGCL01000016">
    <property type="protein sequence ID" value="KPL78857.1"/>
    <property type="molecule type" value="Genomic_DNA"/>
</dbReference>
<comment type="caution">
    <text evidence="1">The sequence shown here is derived from an EMBL/GenBank/DDBJ whole genome shotgun (WGS) entry which is preliminary data.</text>
</comment>
<dbReference type="RefSeq" id="WP_075062154.1">
    <property type="nucleotide sequence ID" value="NZ_LGCL01000016.1"/>
</dbReference>
<evidence type="ECO:0000313" key="1">
    <source>
        <dbReference type="EMBL" id="KPL78857.1"/>
    </source>
</evidence>
<reference evidence="1 2" key="1">
    <citation type="submission" date="2015-07" db="EMBL/GenBank/DDBJ databases">
        <title>Genome sequence of Ornatilinea apprima DSM 23815.</title>
        <authorList>
            <person name="Hemp J."/>
            <person name="Ward L.M."/>
            <person name="Pace L.A."/>
            <person name="Fischer W.W."/>
        </authorList>
    </citation>
    <scope>NUCLEOTIDE SEQUENCE [LARGE SCALE GENOMIC DNA]</scope>
    <source>
        <strain evidence="1 2">P3M-1</strain>
    </source>
</reference>
<organism evidence="1 2">
    <name type="scientific">Ornatilinea apprima</name>
    <dbReference type="NCBI Taxonomy" id="1134406"/>
    <lineage>
        <taxon>Bacteria</taxon>
        <taxon>Bacillati</taxon>
        <taxon>Chloroflexota</taxon>
        <taxon>Anaerolineae</taxon>
        <taxon>Anaerolineales</taxon>
        <taxon>Anaerolineaceae</taxon>
        <taxon>Ornatilinea</taxon>
    </lineage>
</organism>
<dbReference type="STRING" id="1134406.ADN00_06520"/>
<name>A0A0P6XUM0_9CHLR</name>
<evidence type="ECO:0000313" key="2">
    <source>
        <dbReference type="Proteomes" id="UP000050417"/>
    </source>
</evidence>